<dbReference type="InterPro" id="IPR036291">
    <property type="entry name" value="NAD(P)-bd_dom_sf"/>
</dbReference>
<dbReference type="EMBL" id="MU807047">
    <property type="protein sequence ID" value="KAJ3832188.1"/>
    <property type="molecule type" value="Genomic_DNA"/>
</dbReference>
<dbReference type="Gene3D" id="3.40.50.720">
    <property type="entry name" value="NAD(P)-binding Rossmann-like Domain"/>
    <property type="match status" value="1"/>
</dbReference>
<dbReference type="SUPFAM" id="SSF51735">
    <property type="entry name" value="NAD(P)-binding Rossmann-fold domains"/>
    <property type="match status" value="1"/>
</dbReference>
<gene>
    <name evidence="2" type="ORF">F5878DRAFT_635456</name>
</gene>
<evidence type="ECO:0000256" key="1">
    <source>
        <dbReference type="ARBA" id="ARBA00023002"/>
    </source>
</evidence>
<comment type="caution">
    <text evidence="2">The sequence shown here is derived from an EMBL/GenBank/DDBJ whole genome shotgun (WGS) entry which is preliminary data.</text>
</comment>
<reference evidence="2" key="1">
    <citation type="submission" date="2022-08" db="EMBL/GenBank/DDBJ databases">
        <authorList>
            <consortium name="DOE Joint Genome Institute"/>
            <person name="Min B."/>
            <person name="Riley R."/>
            <person name="Sierra-Patev S."/>
            <person name="Naranjo-Ortiz M."/>
            <person name="Looney B."/>
            <person name="Konkel Z."/>
            <person name="Slot J.C."/>
            <person name="Sakamoto Y."/>
            <person name="Steenwyk J.L."/>
            <person name="Rokas A."/>
            <person name="Carro J."/>
            <person name="Camarero S."/>
            <person name="Ferreira P."/>
            <person name="Molpeceres G."/>
            <person name="Ruiz-Duenas F.J."/>
            <person name="Serrano A."/>
            <person name="Henrissat B."/>
            <person name="Drula E."/>
            <person name="Hughes K.W."/>
            <person name="Mata J.L."/>
            <person name="Ishikawa N.K."/>
            <person name="Vargas-Isla R."/>
            <person name="Ushijima S."/>
            <person name="Smith C.A."/>
            <person name="Ahrendt S."/>
            <person name="Andreopoulos W."/>
            <person name="He G."/>
            <person name="Labutti K."/>
            <person name="Lipzen A."/>
            <person name="Ng V."/>
            <person name="Sandor L."/>
            <person name="Barry K."/>
            <person name="Martinez A.T."/>
            <person name="Xiao Y."/>
            <person name="Gibbons J.G."/>
            <person name="Terashima K."/>
            <person name="Hibbett D.S."/>
            <person name="Grigoriev I.V."/>
        </authorList>
    </citation>
    <scope>NUCLEOTIDE SEQUENCE</scope>
    <source>
        <strain evidence="2">TFB9207</strain>
    </source>
</reference>
<dbReference type="PANTHER" id="PTHR43157">
    <property type="entry name" value="PHOSPHATIDYLINOSITOL-GLYCAN BIOSYNTHESIS CLASS F PROTEIN-RELATED"/>
    <property type="match status" value="1"/>
</dbReference>
<dbReference type="Proteomes" id="UP001163846">
    <property type="component" value="Unassembled WGS sequence"/>
</dbReference>
<keyword evidence="3" id="KW-1185">Reference proteome</keyword>
<protein>
    <submittedName>
        <fullName evidence="2">Short-chain dehydrogenase</fullName>
    </submittedName>
</protein>
<dbReference type="InterPro" id="IPR002347">
    <property type="entry name" value="SDR_fam"/>
</dbReference>
<proteinExistence type="predicted"/>
<dbReference type="Pfam" id="PF00106">
    <property type="entry name" value="adh_short"/>
    <property type="match status" value="1"/>
</dbReference>
<evidence type="ECO:0000313" key="2">
    <source>
        <dbReference type="EMBL" id="KAJ3832188.1"/>
    </source>
</evidence>
<dbReference type="GO" id="GO:0016491">
    <property type="term" value="F:oxidoreductase activity"/>
    <property type="evidence" value="ECO:0007669"/>
    <property type="project" value="UniProtKB-KW"/>
</dbReference>
<evidence type="ECO:0000313" key="3">
    <source>
        <dbReference type="Proteomes" id="UP001163846"/>
    </source>
</evidence>
<dbReference type="PRINTS" id="PR00081">
    <property type="entry name" value="GDHRDH"/>
</dbReference>
<dbReference type="AlphaFoldDB" id="A0AA38NX03"/>
<sequence>MGKFGPPSKWLKDQRETMPLQSKDLSERIILVVGGNTGLGLEASRHLAAMKPQRLIIACRDATRGKNAVNDIERTTGVESIELALVDLTDFKSIPSFVELLRTSLGISRIDAILLNAGMMTPNFQLTKDGWETTLQTNYIGTALLAFHLLPFLLHSPLDGFTPRLVFVGSEVHYFVSKVEQEESQNILLALNDKKTAAMSQRYYITKTLNLFFARSLASKISHKKLIITSTNPGFCKSGLIRNSNPVQLLALKAATFLLSRSTEMGSRCLVHALLSDNADAIHGKYLNNCRVEEESDFVLSEDGQRVQARVWNELSDVLFKVDPRVKDIVEKYLVETR</sequence>
<dbReference type="PANTHER" id="PTHR43157:SF31">
    <property type="entry name" value="PHOSPHATIDYLINOSITOL-GLYCAN BIOSYNTHESIS CLASS F PROTEIN"/>
    <property type="match status" value="1"/>
</dbReference>
<accession>A0AA38NX03</accession>
<keyword evidence="1" id="KW-0560">Oxidoreductase</keyword>
<organism evidence="2 3">
    <name type="scientific">Lentinula raphanica</name>
    <dbReference type="NCBI Taxonomy" id="153919"/>
    <lineage>
        <taxon>Eukaryota</taxon>
        <taxon>Fungi</taxon>
        <taxon>Dikarya</taxon>
        <taxon>Basidiomycota</taxon>
        <taxon>Agaricomycotina</taxon>
        <taxon>Agaricomycetes</taxon>
        <taxon>Agaricomycetidae</taxon>
        <taxon>Agaricales</taxon>
        <taxon>Marasmiineae</taxon>
        <taxon>Omphalotaceae</taxon>
        <taxon>Lentinula</taxon>
    </lineage>
</organism>
<name>A0AA38NX03_9AGAR</name>